<dbReference type="InterPro" id="IPR003877">
    <property type="entry name" value="SPRY_dom"/>
</dbReference>
<dbReference type="AlphaFoldDB" id="A0ABD2HW98"/>
<dbReference type="Pfam" id="PF06058">
    <property type="entry name" value="DCP1"/>
    <property type="match status" value="1"/>
</dbReference>
<feature type="region of interest" description="Disordered" evidence="3">
    <location>
        <begin position="259"/>
        <end position="280"/>
    </location>
</feature>
<dbReference type="Gene3D" id="2.60.120.920">
    <property type="match status" value="1"/>
</dbReference>
<dbReference type="CDD" id="cd12885">
    <property type="entry name" value="SPRY_RanBP_like"/>
    <property type="match status" value="1"/>
</dbReference>
<dbReference type="SUPFAM" id="SSF57667">
    <property type="entry name" value="beta-beta-alpha zinc fingers"/>
    <property type="match status" value="1"/>
</dbReference>
<protein>
    <recommendedName>
        <fullName evidence="4">B30.2/SPRY domain-containing protein</fullName>
    </recommendedName>
</protein>
<evidence type="ECO:0000259" key="4">
    <source>
        <dbReference type="PROSITE" id="PS50188"/>
    </source>
</evidence>
<dbReference type="InterPro" id="IPR036236">
    <property type="entry name" value="Znf_C2H2_sf"/>
</dbReference>
<evidence type="ECO:0000313" key="5">
    <source>
        <dbReference type="EMBL" id="KAL3071241.1"/>
    </source>
</evidence>
<dbReference type="InterPro" id="IPR001870">
    <property type="entry name" value="B30.2/SPRY"/>
</dbReference>
<dbReference type="InterPro" id="IPR044736">
    <property type="entry name" value="Gid1/RanBPM/SPLA_SPRY"/>
</dbReference>
<dbReference type="GO" id="GO:0005737">
    <property type="term" value="C:cytoplasm"/>
    <property type="evidence" value="ECO:0007669"/>
    <property type="project" value="UniProtKB-SubCell"/>
</dbReference>
<dbReference type="GO" id="GO:0042273">
    <property type="term" value="P:ribosomal large subunit biogenesis"/>
    <property type="evidence" value="ECO:0007669"/>
    <property type="project" value="UniProtKB-ARBA"/>
</dbReference>
<dbReference type="Pfam" id="PF12756">
    <property type="entry name" value="zf-C2H2_2"/>
    <property type="match status" value="1"/>
</dbReference>
<dbReference type="PANTHER" id="PTHR13182:SF8">
    <property type="entry name" value="CYTOPLASMIC 60S SUBUNIT BIOGENESIS FACTOR ZNF622"/>
    <property type="match status" value="1"/>
</dbReference>
<dbReference type="PANTHER" id="PTHR13182">
    <property type="entry name" value="ZINC FINGER PROTEIN 622"/>
    <property type="match status" value="1"/>
</dbReference>
<dbReference type="EMBL" id="JBICCN010000396">
    <property type="protein sequence ID" value="KAL3071241.1"/>
    <property type="molecule type" value="Genomic_DNA"/>
</dbReference>
<keyword evidence="6" id="KW-1185">Reference proteome</keyword>
<dbReference type="PROSITE" id="PS50188">
    <property type="entry name" value="B302_SPRY"/>
    <property type="match status" value="1"/>
</dbReference>
<reference evidence="5 6" key="1">
    <citation type="submission" date="2024-10" db="EMBL/GenBank/DDBJ databases">
        <authorList>
            <person name="Kim D."/>
        </authorList>
    </citation>
    <scope>NUCLEOTIDE SEQUENCE [LARGE SCALE GENOMIC DNA]</scope>
    <source>
        <strain evidence="5">Taebaek</strain>
    </source>
</reference>
<sequence>MSLDHLLISVRKIDVQANKVVMFVANCSFYSVAKKQMNVVISDGPLFVYKRFQEIYSILIIGDEQNVVVPISNSIKFTCDLSLLLLEHEGEDFAAILLDEAECKLVFDLCQILRKSGGNGGGAQMMRIMEKHENAADADHPRLSSLSVSAAASSLPFAASLCSSNLSSSSSSLVGTVCRNKQFRSRNAFDNHLHQSWQQHNEEVQLQQHEQQTTTEAAVLANACQTAERKNGGDEEKLSKITPQNIGNENDAILSIESDSDEDEAEAEQQQGDNGAKKDNGIPPNECLFCGHKSDIWEENVVHMIEQHGFRFPDSPFRTDVLGLLTYLGFKVGVGLTCVGCQCLRFRSLAALRKHMRDSNHCNFCFQSRHEEFLQNEVLLLKAKIVEVENEHNKLLKMLFNNFQQNFWDATACHMELKITGAKCLSVVFQSDMTGYRTVFAVHPILLKLAKFSDIFYYEISIKNMGNHILFGFGMKRMSEKKLCTRKGTYACSSDGTFWINGIRKKQEQAISCYGTDDVVGCGVNLATQQIFFTKNGHKIFSSNFPENIVDVPLFPCVSLCDDDDKITANFGHKFLFDLDDL</sequence>
<evidence type="ECO:0000256" key="2">
    <source>
        <dbReference type="ARBA" id="ARBA00022490"/>
    </source>
</evidence>
<comment type="caution">
    <text evidence="5">The sequence shown here is derived from an EMBL/GenBank/DDBJ whole genome shotgun (WGS) entry which is preliminary data.</text>
</comment>
<dbReference type="InterPro" id="IPR043136">
    <property type="entry name" value="B30.2/SPRY_sf"/>
</dbReference>
<dbReference type="InterPro" id="IPR010334">
    <property type="entry name" value="Dcp1"/>
</dbReference>
<dbReference type="InterPro" id="IPR013320">
    <property type="entry name" value="ConA-like_dom_sf"/>
</dbReference>
<evidence type="ECO:0000256" key="1">
    <source>
        <dbReference type="ARBA" id="ARBA00004496"/>
    </source>
</evidence>
<dbReference type="Proteomes" id="UP001620645">
    <property type="component" value="Unassembled WGS sequence"/>
</dbReference>
<gene>
    <name evidence="5" type="ORF">niasHS_015504</name>
</gene>
<evidence type="ECO:0000313" key="6">
    <source>
        <dbReference type="Proteomes" id="UP001620645"/>
    </source>
</evidence>
<dbReference type="InterPro" id="IPR041661">
    <property type="entry name" value="ZN622/Rei1/Reh1_Znf-C2H2"/>
</dbReference>
<organism evidence="5 6">
    <name type="scientific">Heterodera schachtii</name>
    <name type="common">Sugarbeet cyst nematode worm</name>
    <name type="synonym">Tylenchus schachtii</name>
    <dbReference type="NCBI Taxonomy" id="97005"/>
    <lineage>
        <taxon>Eukaryota</taxon>
        <taxon>Metazoa</taxon>
        <taxon>Ecdysozoa</taxon>
        <taxon>Nematoda</taxon>
        <taxon>Chromadorea</taxon>
        <taxon>Rhabditida</taxon>
        <taxon>Tylenchina</taxon>
        <taxon>Tylenchomorpha</taxon>
        <taxon>Tylenchoidea</taxon>
        <taxon>Heteroderidae</taxon>
        <taxon>Heteroderinae</taxon>
        <taxon>Heterodera</taxon>
    </lineage>
</organism>
<dbReference type="InterPro" id="IPR040025">
    <property type="entry name" value="Znf622/Rei1/Reh1"/>
</dbReference>
<dbReference type="Pfam" id="PF00622">
    <property type="entry name" value="SPRY"/>
    <property type="match status" value="1"/>
</dbReference>
<name>A0ABD2HW98_HETSC</name>
<feature type="domain" description="B30.2/SPRY" evidence="4">
    <location>
        <begin position="386"/>
        <end position="576"/>
    </location>
</feature>
<comment type="subcellular location">
    <subcellularLocation>
        <location evidence="1">Cytoplasm</location>
    </subcellularLocation>
</comment>
<dbReference type="SUPFAM" id="SSF49899">
    <property type="entry name" value="Concanavalin A-like lectins/glucanases"/>
    <property type="match status" value="1"/>
</dbReference>
<accession>A0ABD2HW98</accession>
<keyword evidence="2" id="KW-0963">Cytoplasm</keyword>
<evidence type="ECO:0000256" key="3">
    <source>
        <dbReference type="SAM" id="MobiDB-lite"/>
    </source>
</evidence>
<dbReference type="SMART" id="SM00449">
    <property type="entry name" value="SPRY"/>
    <property type="match status" value="1"/>
</dbReference>
<proteinExistence type="predicted"/>